<dbReference type="EMBL" id="JBHTCG010000006">
    <property type="protein sequence ID" value="MFC7382855.1"/>
    <property type="molecule type" value="Genomic_DNA"/>
</dbReference>
<evidence type="ECO:0008006" key="3">
    <source>
        <dbReference type="Google" id="ProtNLM"/>
    </source>
</evidence>
<name>A0ABW2P3W6_9ACTN</name>
<gene>
    <name evidence="1" type="ORF">ACFQSB_11615</name>
</gene>
<dbReference type="RefSeq" id="WP_380826211.1">
    <property type="nucleotide sequence ID" value="NZ_JBHTCG010000006.1"/>
</dbReference>
<accession>A0ABW2P3W6</accession>
<dbReference type="Proteomes" id="UP001596496">
    <property type="component" value="Unassembled WGS sequence"/>
</dbReference>
<reference evidence="2" key="1">
    <citation type="journal article" date="2019" name="Int. J. Syst. Evol. Microbiol.">
        <title>The Global Catalogue of Microorganisms (GCM) 10K type strain sequencing project: providing services to taxonomists for standard genome sequencing and annotation.</title>
        <authorList>
            <consortium name="The Broad Institute Genomics Platform"/>
            <consortium name="The Broad Institute Genome Sequencing Center for Infectious Disease"/>
            <person name="Wu L."/>
            <person name="Ma J."/>
        </authorList>
    </citation>
    <scope>NUCLEOTIDE SEQUENCE [LARGE SCALE GENOMIC DNA]</scope>
    <source>
        <strain evidence="2">CECT 7649</strain>
    </source>
</reference>
<evidence type="ECO:0000313" key="1">
    <source>
        <dbReference type="EMBL" id="MFC7382855.1"/>
    </source>
</evidence>
<keyword evidence="2" id="KW-1185">Reference proteome</keyword>
<proteinExistence type="predicted"/>
<protein>
    <recommendedName>
        <fullName evidence="3">RepB-like DNA primase domain-containing protein</fullName>
    </recommendedName>
</protein>
<comment type="caution">
    <text evidence="1">The sequence shown here is derived from an EMBL/GenBank/DDBJ whole genome shotgun (WGS) entry which is preliminary data.</text>
</comment>
<evidence type="ECO:0000313" key="2">
    <source>
        <dbReference type="Proteomes" id="UP001596496"/>
    </source>
</evidence>
<sequence length="841" mass="91110">MTNLFDADQVRQALTTLHGGSAGFIHICSTGGWTGGTFTTDTSGLNAAVDYVRGLDAKGKAGIYARVTTLSRPLNPGERGAADLSLAFPGFWTDLDIAGPGHKTSAPLPPNVEEARRIVAESGLPEPTLLIHSGGGLYSWHLLDEPHLITPDTIAVISALSERFQQIVKASAERLGYEYGPVGDLPRVLRIPGTVNRKTKDPRPCFIMEGASGTTYPLAELAPLIFGIPLPEPKTPPAPAAALPFTQPRPVRDAEDGLSPGDDYNARATWDEILINRLGWTKLYTRSGVTYWRHPNATSDVSATTGRNDGDNLWVFSTNTQFEPQRVYDKFGAYTLLTRGSTSPAAFSGAGKELYAQGYGARRDRDDPRDLIVPAVEGNLALATVHQLHPEPQRPMPPAGLTPPVLPEEFWAARPMFGQIRQAAHSRLIAPDGVFGAVLARAAVRIDYRIMLRAIVGRPQPLNVFVALGGLSGGGKGASLDTASELLPFTNVDGHHIREISAGSGEGIVKKFFTRAEKKDDEGRGGGMEWQQTIHGILVRVDEGSMFGPLMKRQGQTTTETLRQAWSGERLGGSYADEDRGQQLAPHTYRLCVLLGIQPEIAGFLFDDTFGGLPQRFLWLAVQAPEMPDLDAIPAYPGRLDWAPPAVDLRGSDRLFVGVGELNRQFVDVAPEVEHEIRVAHLAQVTGRAAADPLDGHANLSRLKVAAILGALDGRIAVSVEDWALAGMVMATSTAVRRWMQARVKATEAESRKARNIAHVEREVMAEDAKANARVVRMAKRAHKYVGQILDAGEKATYRAVNRKFGGTEKDGVNAAIDHALEMDWIRRDGEAFALGESVPR</sequence>
<organism evidence="1 2">
    <name type="scientific">Sphaerisporangium rhizosphaerae</name>
    <dbReference type="NCBI Taxonomy" id="2269375"/>
    <lineage>
        <taxon>Bacteria</taxon>
        <taxon>Bacillati</taxon>
        <taxon>Actinomycetota</taxon>
        <taxon>Actinomycetes</taxon>
        <taxon>Streptosporangiales</taxon>
        <taxon>Streptosporangiaceae</taxon>
        <taxon>Sphaerisporangium</taxon>
    </lineage>
</organism>